<dbReference type="InterPro" id="IPR001846">
    <property type="entry name" value="VWF_type-D"/>
</dbReference>
<evidence type="ECO:0000313" key="10">
    <source>
        <dbReference type="Ensembl" id="ENSPMGP00000009551.1"/>
    </source>
</evidence>
<dbReference type="CDD" id="cd19941">
    <property type="entry name" value="TIL"/>
    <property type="match status" value="3"/>
</dbReference>
<accession>A0A3B3ZZ58</accession>
<sequence length="1734" mass="190688">IFTSIALLMKMCISLSVRSCQVCSTWGNYHFKTFDGDLYQLKSDCNYLLTSSCSSSYQDFSVQVRRGQGTDGRPIITRVLFNLDGNYIFLLLWILPGRLRDHTDMFIKYIYVYFILQVEVDSKYQSQTCGLCGDFNGVPLNEFYSHGKISSQILNMILLSTMNVDSCVLQRPVCERLFYSPALTPCRPHLDVDSFLSACVHDACLCTAGSSEHTLSGCLCNTLSEFSRQCARAGGNPGHWRHEKLCWKTCPLKMEHRECSSPVMDTCSNPEASSTSDEHCMDGCFCPDGTVLDDLTGKGCIPLKECSCTYNGQHYAPGQSYTTKCTKCVCESGQWTCTESDCPGTCAVEGGAHITTFDGKTYTFHGDCSYTMAKDCHGDQFVVQAELKQCGLSETETCLRAVVLALQGGAHVLTIKANGKVYVNGIYAQLPFSTAFQASSFYILVQTSVGVLLEVQLQPIMQLFITVQSQHKAKLCGLCGNFNGNQADDFLKLSGVEDATATGFANSWKTCASCMDVRPVYQDPCTLSHDNEQFAQHWCTQLIDKEGVFAPCHTAVCPDPYYQRCTYDSCNCERSEDCMCAAVSSYVHACSAAGVCISGWRDVLCGKYSSSCPKGMVYSYNITSGPGTCRCRSSSEPGCHLSFLPVDGCVCIPGTYLDDSGNCVPPKMCPCYYQDMVVPAGQVVVIENAIWYELICDPPLVYFNCSEHGLPAKGKECEKSCATLDSACVSSGCTSGCMCPLGMISDDHKGCIKPEACPCVHNGISYSPGQTIKLDCNTCVCKNRMWECTKMLCDSTCTVYGDGHYQTFDHHHFTFNGNCEYILVQDYCSNTGGSFRVVIENNPCGTTGTTCSKTIKIFLQDSELVLTQGDYELQGSQAPYHIYTMGLYLVIEVNNGLTLIWDRKTILFVKLSPIYKGHVCGLCGNYDGNANNDMTTRCGATVINPLVFGNSWKDSPNCPDEHAIPSPCMANPHRLPWAHKQCSILHSQVFSACHATVDPGSYYDACVFDTCSCDTGGDCECLCTAVAVYAEACNEAGICVEWRTPDFCPIFCDYYNPPDECEWHYKPCGAPCMKTCRNPSGLCPTNIPPLEGCYPRCPPAQPYFDEVAMTCVAKDQCGCYDHKGTHFNNSDTVPTSQNCYVCTSDAVMCVFWTYALFSVLKHEMPKQRYFRVWKLCNICHLNNKVAIYHIFSFISTEQTEEPCEETCSWTNWINTDHPMYGQKGGDNESIQRLLHMGYDVCKHPVKVECRSVQHPDKSLSELGQSVTCTTDIGFLCKNSQQYPPICLDYEIRMKCCKPGSTTQPTASTTTAVPPTTTACTTTSPVTACPGGDKMTCSWSKWFNLGHPSPAPHGVEIESIRDIIAAGFPICSEPVSVECRAALYPSLSIAQLEQDIICDKHVGLICKNDEQGHGQKCFDYEVRVKCCDCPTMSTTTTTAPTPITLPITTVCPEGQKMKCEWSQWFNLGHPTPGPNGEEVESIRDIIAAGFPICIDPVSVQCRAAQYPSLSLSQVGQDVICDKHVGLICKNNDQGLEHECYDYEIKVKCCECSTLSTTSATTATTPCTTTPKETLITPSATPCPGGVKMSCEWSQWFNLGHPSAGPSGVEVESIQDILSAGFPICSAPVSVECRAAQYPSLSLSQVGQDVICDKHVGLICKNNEQGLEQECYDYEVRVKCCECPTTCSCIHNGVAFSPGMTITSVVQFIFHLSVNSCHVNFSSFFIRFNCLQLYRL</sequence>
<evidence type="ECO:0000259" key="9">
    <source>
        <dbReference type="PROSITE" id="PS51233"/>
    </source>
</evidence>
<dbReference type="FunFam" id="2.10.25.10:FF:000153">
    <property type="entry name" value="MUC5B isoform 1"/>
    <property type="match status" value="1"/>
</dbReference>
<keyword evidence="2" id="KW-0964">Secreted</keyword>
<feature type="signal peptide" evidence="8">
    <location>
        <begin position="1"/>
        <end position="19"/>
    </location>
</feature>
<keyword evidence="7" id="KW-0325">Glycoprotein</keyword>
<dbReference type="Pfam" id="PF01826">
    <property type="entry name" value="TIL"/>
    <property type="match status" value="1"/>
</dbReference>
<evidence type="ECO:0000256" key="7">
    <source>
        <dbReference type="ARBA" id="ARBA00023180"/>
    </source>
</evidence>
<dbReference type="FunFam" id="2.10.25.10:FF:000674">
    <property type="entry name" value="Mucin-2"/>
    <property type="match status" value="1"/>
</dbReference>
<dbReference type="Gene3D" id="2.10.25.10">
    <property type="entry name" value="Laminin"/>
    <property type="match status" value="3"/>
</dbReference>
<dbReference type="SMART" id="SM00832">
    <property type="entry name" value="C8"/>
    <property type="match status" value="3"/>
</dbReference>
<feature type="domain" description="VWFD" evidence="9">
    <location>
        <begin position="344"/>
        <end position="515"/>
    </location>
</feature>
<evidence type="ECO:0000313" key="11">
    <source>
        <dbReference type="Proteomes" id="UP000261520"/>
    </source>
</evidence>
<evidence type="ECO:0000256" key="2">
    <source>
        <dbReference type="ARBA" id="ARBA00022525"/>
    </source>
</evidence>
<keyword evidence="4" id="KW-0677">Repeat</keyword>
<dbReference type="Pfam" id="PF13330">
    <property type="entry name" value="Mucin2_WxxW"/>
    <property type="match status" value="4"/>
</dbReference>
<dbReference type="PROSITE" id="PS51233">
    <property type="entry name" value="VWFD"/>
    <property type="match status" value="3"/>
</dbReference>
<dbReference type="GO" id="GO:0005615">
    <property type="term" value="C:extracellular space"/>
    <property type="evidence" value="ECO:0007669"/>
    <property type="project" value="TreeGrafter"/>
</dbReference>
<dbReference type="STRING" id="409849.ENSPMGP00000009551"/>
<feature type="chain" id="PRO_5017434574" description="VWFD domain-containing protein" evidence="8">
    <location>
        <begin position="20"/>
        <end position="1734"/>
    </location>
</feature>
<dbReference type="Ensembl" id="ENSPMGT00000010186.1">
    <property type="protein sequence ID" value="ENSPMGP00000009551.1"/>
    <property type="gene ID" value="ENSPMGG00000007916.1"/>
</dbReference>
<protein>
    <recommendedName>
        <fullName evidence="9">VWFD domain-containing protein</fullName>
    </recommendedName>
</protein>
<keyword evidence="5" id="KW-0186">Copper</keyword>
<dbReference type="Proteomes" id="UP000261520">
    <property type="component" value="Unplaced"/>
</dbReference>
<name>A0A3B3ZZ58_9GOBI</name>
<dbReference type="PANTHER" id="PTHR11339">
    <property type="entry name" value="EXTRACELLULAR MATRIX GLYCOPROTEIN RELATED"/>
    <property type="match status" value="1"/>
</dbReference>
<evidence type="ECO:0000256" key="6">
    <source>
        <dbReference type="ARBA" id="ARBA00023157"/>
    </source>
</evidence>
<dbReference type="InterPro" id="IPR001007">
    <property type="entry name" value="VWF_dom"/>
</dbReference>
<proteinExistence type="predicted"/>
<dbReference type="Pfam" id="PF08742">
    <property type="entry name" value="C8"/>
    <property type="match status" value="3"/>
</dbReference>
<dbReference type="SMART" id="SM00215">
    <property type="entry name" value="VWC_out"/>
    <property type="match status" value="2"/>
</dbReference>
<dbReference type="PANTHER" id="PTHR11339:SF408">
    <property type="entry name" value="MUCIN-5B"/>
    <property type="match status" value="1"/>
</dbReference>
<evidence type="ECO:0000256" key="4">
    <source>
        <dbReference type="ARBA" id="ARBA00022737"/>
    </source>
</evidence>
<dbReference type="InterPro" id="IPR025155">
    <property type="entry name" value="WxxW_domain"/>
</dbReference>
<reference evidence="10" key="2">
    <citation type="submission" date="2025-09" db="UniProtKB">
        <authorList>
            <consortium name="Ensembl"/>
        </authorList>
    </citation>
    <scope>IDENTIFICATION</scope>
</reference>
<dbReference type="SUPFAM" id="SSF57603">
    <property type="entry name" value="FnI-like domain"/>
    <property type="match status" value="2"/>
</dbReference>
<comment type="subcellular location">
    <subcellularLocation>
        <location evidence="1">Secreted</location>
    </subcellularLocation>
</comment>
<dbReference type="GO" id="GO:0031012">
    <property type="term" value="C:extracellular matrix"/>
    <property type="evidence" value="ECO:0007669"/>
    <property type="project" value="TreeGrafter"/>
</dbReference>
<dbReference type="InterPro" id="IPR014853">
    <property type="entry name" value="VWF/SSPO/ZAN-like_Cys-rich_dom"/>
</dbReference>
<dbReference type="InterPro" id="IPR036084">
    <property type="entry name" value="Ser_inhib-like_sf"/>
</dbReference>
<organism evidence="10 11">
    <name type="scientific">Periophthalmus magnuspinnatus</name>
    <dbReference type="NCBI Taxonomy" id="409849"/>
    <lineage>
        <taxon>Eukaryota</taxon>
        <taxon>Metazoa</taxon>
        <taxon>Chordata</taxon>
        <taxon>Craniata</taxon>
        <taxon>Vertebrata</taxon>
        <taxon>Euteleostomi</taxon>
        <taxon>Actinopterygii</taxon>
        <taxon>Neopterygii</taxon>
        <taxon>Teleostei</taxon>
        <taxon>Neoteleostei</taxon>
        <taxon>Acanthomorphata</taxon>
        <taxon>Gobiaria</taxon>
        <taxon>Gobiiformes</taxon>
        <taxon>Gobioidei</taxon>
        <taxon>Gobiidae</taxon>
        <taxon>Oxudercinae</taxon>
        <taxon>Periophthalmus</taxon>
    </lineage>
</organism>
<keyword evidence="3 8" id="KW-0732">Signal</keyword>
<feature type="domain" description="VWFD" evidence="9">
    <location>
        <begin position="795"/>
        <end position="959"/>
    </location>
</feature>
<dbReference type="SUPFAM" id="SSF57567">
    <property type="entry name" value="Serine protease inhibitors"/>
    <property type="match status" value="4"/>
</dbReference>
<evidence type="ECO:0000256" key="1">
    <source>
        <dbReference type="ARBA" id="ARBA00004613"/>
    </source>
</evidence>
<reference evidence="10" key="1">
    <citation type="submission" date="2025-08" db="UniProtKB">
        <authorList>
            <consortium name="Ensembl"/>
        </authorList>
    </citation>
    <scope>IDENTIFICATION</scope>
</reference>
<dbReference type="InterPro" id="IPR002919">
    <property type="entry name" value="TIL_dom"/>
</dbReference>
<keyword evidence="6" id="KW-1015">Disulfide bond</keyword>
<feature type="domain" description="VWFD" evidence="9">
    <location>
        <begin position="21"/>
        <end position="68"/>
    </location>
</feature>
<dbReference type="Pfam" id="PF25962">
    <property type="entry name" value="TIL_OTOGL_Mucin"/>
    <property type="match status" value="1"/>
</dbReference>
<dbReference type="InterPro" id="IPR050780">
    <property type="entry name" value="Mucin_vWF_Thrombospondin_sf"/>
</dbReference>
<dbReference type="SMART" id="SM00216">
    <property type="entry name" value="VWD"/>
    <property type="match status" value="3"/>
</dbReference>
<dbReference type="Pfam" id="PF23244">
    <property type="entry name" value="VWF"/>
    <property type="match status" value="1"/>
</dbReference>
<dbReference type="InterPro" id="IPR058753">
    <property type="entry name" value="TIL_OTOGL_Mucin"/>
</dbReference>
<evidence type="ECO:0000256" key="8">
    <source>
        <dbReference type="SAM" id="SignalP"/>
    </source>
</evidence>
<dbReference type="Pfam" id="PF00094">
    <property type="entry name" value="VWD"/>
    <property type="match status" value="4"/>
</dbReference>
<evidence type="ECO:0000256" key="3">
    <source>
        <dbReference type="ARBA" id="ARBA00022729"/>
    </source>
</evidence>
<evidence type="ECO:0000256" key="5">
    <source>
        <dbReference type="ARBA" id="ARBA00023008"/>
    </source>
</evidence>
<keyword evidence="11" id="KW-1185">Reference proteome</keyword>